<dbReference type="InterPro" id="IPR000569">
    <property type="entry name" value="HECT_dom"/>
</dbReference>
<dbReference type="Pfam" id="PF00632">
    <property type="entry name" value="HECT"/>
    <property type="match status" value="1"/>
</dbReference>
<dbReference type="InterPro" id="IPR057948">
    <property type="entry name" value="TPR_TRIP12_N"/>
</dbReference>
<keyword evidence="5 6" id="KW-0833">Ubl conjugation pathway</keyword>
<dbReference type="EMBL" id="HE978314">
    <property type="protein sequence ID" value="CCK68329.1"/>
    <property type="molecule type" value="Genomic_DNA"/>
</dbReference>
<dbReference type="GO" id="GO:0016607">
    <property type="term" value="C:nuclear speck"/>
    <property type="evidence" value="ECO:0007669"/>
    <property type="project" value="TreeGrafter"/>
</dbReference>
<feature type="compositionally biased region" description="Acidic residues" evidence="7">
    <location>
        <begin position="614"/>
        <end position="629"/>
    </location>
</feature>
<dbReference type="PROSITE" id="PS50237">
    <property type="entry name" value="HECT"/>
    <property type="match status" value="1"/>
</dbReference>
<comment type="catalytic activity">
    <reaction evidence="1">
        <text>S-ubiquitinyl-[E2 ubiquitin-conjugating enzyme]-L-cysteine + [acceptor protein]-L-lysine = [E2 ubiquitin-conjugating enzyme]-L-cysteine + N(6)-ubiquitinyl-[acceptor protein]-L-lysine.</text>
        <dbReference type="EC" id="2.3.2.26"/>
    </reaction>
</comment>
<reference evidence="9 10" key="1">
    <citation type="journal article" date="2011" name="Proc. Natl. Acad. Sci. U.S.A.">
        <title>Evolutionary erosion of yeast sex chromosomes by mating-type switching accidents.</title>
        <authorList>
            <person name="Gordon J.L."/>
            <person name="Armisen D."/>
            <person name="Proux-Wera E."/>
            <person name="Oheigeartaigh S.S."/>
            <person name="Byrne K.P."/>
            <person name="Wolfe K.H."/>
        </authorList>
    </citation>
    <scope>NUCLEOTIDE SEQUENCE [LARGE SCALE GENOMIC DNA]</scope>
    <source>
        <strain evidence="10">ATCC MYA-139 / BCRC 22969 / CBS 8797 / CCRC 22969 / KCTC 17520 / NBRC 10181 / NCYC 3082</strain>
    </source>
</reference>
<dbReference type="Proteomes" id="UP000006310">
    <property type="component" value="Chromosome 1"/>
</dbReference>
<feature type="active site" description="Glycyl thioester intermediate" evidence="6">
    <location>
        <position position="1417"/>
    </location>
</feature>
<evidence type="ECO:0000313" key="9">
    <source>
        <dbReference type="EMBL" id="CCK68329.1"/>
    </source>
</evidence>
<accession>J7S2S3</accession>
<dbReference type="GO" id="GO:1904855">
    <property type="term" value="F:proteasome regulatory particle binding"/>
    <property type="evidence" value="ECO:0007669"/>
    <property type="project" value="EnsemblFungi"/>
</dbReference>
<feature type="region of interest" description="Disordered" evidence="7">
    <location>
        <begin position="606"/>
        <end position="632"/>
    </location>
</feature>
<dbReference type="InterPro" id="IPR045322">
    <property type="entry name" value="HECTD1/TRIP12-like"/>
</dbReference>
<comment type="similarity">
    <text evidence="2">Belongs to the UPL family. K-HECT subfamily.</text>
</comment>
<dbReference type="GO" id="GO:0035519">
    <property type="term" value="P:protein K29-linked ubiquitination"/>
    <property type="evidence" value="ECO:0007669"/>
    <property type="project" value="EnsemblFungi"/>
</dbReference>
<feature type="domain" description="HECT" evidence="8">
    <location>
        <begin position="1219"/>
        <end position="1450"/>
    </location>
</feature>
<feature type="compositionally biased region" description="Acidic residues" evidence="7">
    <location>
        <begin position="1"/>
        <end position="12"/>
    </location>
</feature>
<organism evidence="9 10">
    <name type="scientific">Huiozyma naganishii (strain ATCC MYA-139 / BCRC 22969 / CBS 8797 / KCTC 17520 / NBRC 10181 / NCYC 3082 / Yp74L-3)</name>
    <name type="common">Yeast</name>
    <name type="synonym">Kazachstania naganishii</name>
    <dbReference type="NCBI Taxonomy" id="1071383"/>
    <lineage>
        <taxon>Eukaryota</taxon>
        <taxon>Fungi</taxon>
        <taxon>Dikarya</taxon>
        <taxon>Ascomycota</taxon>
        <taxon>Saccharomycotina</taxon>
        <taxon>Saccharomycetes</taxon>
        <taxon>Saccharomycetales</taxon>
        <taxon>Saccharomycetaceae</taxon>
        <taxon>Huiozyma</taxon>
    </lineage>
</organism>
<keyword evidence="10" id="KW-1185">Reference proteome</keyword>
<dbReference type="HOGENOM" id="CLU_000366_1_1_1"/>
<dbReference type="Gene3D" id="3.30.2160.10">
    <property type="entry name" value="Hect, E3 ligase catalytic domain"/>
    <property type="match status" value="1"/>
</dbReference>
<evidence type="ECO:0000256" key="1">
    <source>
        <dbReference type="ARBA" id="ARBA00000885"/>
    </source>
</evidence>
<dbReference type="EC" id="2.3.2.26" evidence="3"/>
<dbReference type="PANTHER" id="PTHR45670:SF1">
    <property type="entry name" value="E3 UBIQUITIN-PROTEIN LIGASE HECTD1"/>
    <property type="match status" value="1"/>
</dbReference>
<dbReference type="OrthoDB" id="423283at2759"/>
<dbReference type="SUPFAM" id="SSF48371">
    <property type="entry name" value="ARM repeat"/>
    <property type="match status" value="1"/>
</dbReference>
<name>J7S2S3_HUIN7</name>
<feature type="region of interest" description="Disordered" evidence="7">
    <location>
        <begin position="1"/>
        <end position="55"/>
    </location>
</feature>
<dbReference type="Gene3D" id="3.30.2410.10">
    <property type="entry name" value="Hect, E3 ligase catalytic domain"/>
    <property type="match status" value="1"/>
</dbReference>
<dbReference type="STRING" id="1071383.J7S2S3"/>
<dbReference type="InterPro" id="IPR016024">
    <property type="entry name" value="ARM-type_fold"/>
</dbReference>
<sequence>MSAFEYDEDDSEDGHYSEEDYMRDDRSEGHQDDDGDHSEGFEDFYDDYHDNDENVDEEIDSVQAHGEHNDEDTGFGRDMTPQAFLNSLRQHAQSLDPEGNGNGNDHEQNTAVNFSEMLPQLLSRLSGARGGRFQDTRGSRMSKLVENVEHAEEDPYFAMESIIELSENLLMGNQYLIERMLPVDRLIAALVKILTSSKLAEELELQMNTSRIFYNLFEVHPVSISGAVDKNVIPALQAKLAEISYIDLAEQVLETLELVSRVSGKDILRCDNMTSYLQYFDFFTIHAQRKVIAIVSNACARVEPSDFTQLKGVFEILMGIFKNCTDQNISDRILNIFYGVCAGIKNSSMLDVLFTPEILSSIISLITSTDVSSQSKLKCLEILSVLVYWSFNIGESIINVSDVAETLKTCLKQYGKSPDASLHETIMFVPKSLLLSISKFIALLFPPENNQILTQLNANAVDARRFNGNKKIPSLVSDLIPLLVDIYINTVEFSARRNVLVALARVAPCANEKIAHDTSDCFIKLLGSSFPQSLSVISSQTSPSLDSGVLIIGLLALSNALIELYPSIFVPAFQRDGIFDSVSSLNGALDRINNKEDLFSSSLSHTSTTKKELEEDGGSDSDSSEDDYDFGLGDIEFPKEAKTRKIRYEFLREMKPSYMPTQIRELCEAFLNNSKSSICLDNQNLETVFAFVQHLEQMPLDTRSLENCCKFWESVKECVFRDNFVLSGFEMLSTGLASTLASKISARNTSLYFLKKAAHAVLSDRFTEFVNILQSALTRVDEFRIVDSGLQDDESGMSSLTKQIKLQLKFDGDGNGDGDDLFSSLTSVIVSIHCIASFKVLEDFVRDRSAKLTLFNSIIPQPSSTDGNNNVNFVSLRNQELEFYFNGKLVDSKETIFGAMFRVFMEEKKDISELWNSVQVIEFRKRDLGFDTSDQCMNQTTQSDEKVLNNAYATRELPKETASSENDIMLLLKFFRSCMARNNIFINPKLSAKLSRQLEEPLIVASGALPDWTLSLTRAYPFLFPLETRMYFLQCTSFGYGRLIQLWKNRVGLDKELSSDDPLLQLGRLSRHKLRIPRKNMLLTALKVLDKYGSVPSVLEFEYQDEVGTGLGPTLEFYATVSREFAKKNLNLWRTDTYEESRAEENEYITKPLFPSALTGDSEGRARIIELFGTWARLSPGPLWITESLTSVSNRLFFILADRLSRPSMNNQCEATEDNLELIKLVDPQIAESLRYVYNNIDNDTELSEMYLSFVLPGSDIELVENGRAVLVNSGSAYHYITKVISYMIGDGVKDQIRAFIDGFSKVFPYSNVSILTPEELVDWFGGVEEDWSPQVLYGCIEANHGYTMDSDTIHQFISIMTELNARERRLFLQFLTGSPKLPLGGFKVLKPRLTVVLKHAEDGLTPDQYLPSVMTCANYVKLPKYSSKEVMRDRIKQAIEEGAGAFLLS</sequence>
<dbReference type="Gene3D" id="3.90.1750.10">
    <property type="entry name" value="Hect, E3 ligase catalytic domains"/>
    <property type="match status" value="2"/>
</dbReference>
<dbReference type="eggNOG" id="KOG0168">
    <property type="taxonomic scope" value="Eukaryota"/>
</dbReference>
<evidence type="ECO:0000256" key="4">
    <source>
        <dbReference type="ARBA" id="ARBA00022679"/>
    </source>
</evidence>
<dbReference type="GO" id="GO:0010994">
    <property type="term" value="P:free ubiquitin chain polymerization"/>
    <property type="evidence" value="ECO:0007669"/>
    <property type="project" value="EnsemblFungi"/>
</dbReference>
<dbReference type="SUPFAM" id="SSF56204">
    <property type="entry name" value="Hect, E3 ligase catalytic domain"/>
    <property type="match status" value="1"/>
</dbReference>
<dbReference type="Pfam" id="PF25579">
    <property type="entry name" value="TPR_TRIP12_N"/>
    <property type="match status" value="1"/>
</dbReference>
<evidence type="ECO:0000313" key="10">
    <source>
        <dbReference type="Proteomes" id="UP000006310"/>
    </source>
</evidence>
<dbReference type="eggNOG" id="KOG0170">
    <property type="taxonomic scope" value="Eukaryota"/>
</dbReference>
<evidence type="ECO:0000256" key="7">
    <source>
        <dbReference type="SAM" id="MobiDB-lite"/>
    </source>
</evidence>
<dbReference type="InterPro" id="IPR011989">
    <property type="entry name" value="ARM-like"/>
</dbReference>
<dbReference type="KEGG" id="kng:KNAG_0A06740"/>
<dbReference type="PANTHER" id="PTHR45670">
    <property type="entry name" value="E3 UBIQUITIN-PROTEIN LIGASE TRIP12"/>
    <property type="match status" value="1"/>
</dbReference>
<reference evidence="10" key="2">
    <citation type="submission" date="2012-08" db="EMBL/GenBank/DDBJ databases">
        <title>Genome sequence of Kazachstania naganishii.</title>
        <authorList>
            <person name="Gordon J.L."/>
            <person name="Armisen D."/>
            <person name="Proux-Wera E."/>
            <person name="OhEigeartaigh S.S."/>
            <person name="Byrne K.P."/>
            <person name="Wolfe K.H."/>
        </authorList>
    </citation>
    <scope>NUCLEOTIDE SEQUENCE [LARGE SCALE GENOMIC DNA]</scope>
    <source>
        <strain evidence="10">ATCC MYA-139 / BCRC 22969 / CBS 8797 / CCRC 22969 / KCTC 17520 / NBRC 10181 / NCYC 3082</strain>
    </source>
</reference>
<evidence type="ECO:0000256" key="3">
    <source>
        <dbReference type="ARBA" id="ARBA00012485"/>
    </source>
</evidence>
<dbReference type="Gene3D" id="1.25.10.10">
    <property type="entry name" value="Leucine-rich Repeat Variant"/>
    <property type="match status" value="1"/>
</dbReference>
<proteinExistence type="inferred from homology"/>
<feature type="compositionally biased region" description="Basic and acidic residues" evidence="7">
    <location>
        <begin position="13"/>
        <end position="52"/>
    </location>
</feature>
<protein>
    <recommendedName>
        <fullName evidence="3">HECT-type E3 ubiquitin transferase</fullName>
        <ecNumber evidence="3">2.3.2.26</ecNumber>
    </recommendedName>
</protein>
<dbReference type="RefSeq" id="XP_022462575.1">
    <property type="nucleotide sequence ID" value="XM_022611096.1"/>
</dbReference>
<dbReference type="OMA" id="FFTIHAQ"/>
<dbReference type="GO" id="GO:0043161">
    <property type="term" value="P:proteasome-mediated ubiquitin-dependent protein catabolic process"/>
    <property type="evidence" value="ECO:0007669"/>
    <property type="project" value="TreeGrafter"/>
</dbReference>
<gene>
    <name evidence="9" type="primary">KNAG0A06740</name>
    <name evidence="9" type="ordered locus">KNAG_0A06740</name>
</gene>
<dbReference type="GO" id="GO:0061630">
    <property type="term" value="F:ubiquitin protein ligase activity"/>
    <property type="evidence" value="ECO:0007669"/>
    <property type="project" value="UniProtKB-EC"/>
</dbReference>
<evidence type="ECO:0000256" key="5">
    <source>
        <dbReference type="ARBA" id="ARBA00022786"/>
    </source>
</evidence>
<keyword evidence="4" id="KW-0808">Transferase</keyword>
<dbReference type="SMART" id="SM00119">
    <property type="entry name" value="HECTc"/>
    <property type="match status" value="1"/>
</dbReference>
<evidence type="ECO:0000256" key="6">
    <source>
        <dbReference type="PROSITE-ProRule" id="PRU00104"/>
    </source>
</evidence>
<evidence type="ECO:0000259" key="8">
    <source>
        <dbReference type="PROSITE" id="PS50237"/>
    </source>
</evidence>
<dbReference type="InterPro" id="IPR035983">
    <property type="entry name" value="Hect_E3_ubiquitin_ligase"/>
</dbReference>
<evidence type="ECO:0000256" key="2">
    <source>
        <dbReference type="ARBA" id="ARBA00006331"/>
    </source>
</evidence>
<dbReference type="GeneID" id="34523964"/>